<proteinExistence type="predicted"/>
<protein>
    <submittedName>
        <fullName evidence="1">Uncharacterized protein</fullName>
    </submittedName>
</protein>
<keyword evidence="2" id="KW-1185">Reference proteome</keyword>
<name>A0AAV3PVW4_LITER</name>
<dbReference type="EMBL" id="BAABME010019029">
    <property type="protein sequence ID" value="GAA0155800.1"/>
    <property type="molecule type" value="Genomic_DNA"/>
</dbReference>
<evidence type="ECO:0000313" key="1">
    <source>
        <dbReference type="EMBL" id="GAA0155800.1"/>
    </source>
</evidence>
<organism evidence="1 2">
    <name type="scientific">Lithospermum erythrorhizon</name>
    <name type="common">Purple gromwell</name>
    <name type="synonym">Lithospermum officinale var. erythrorhizon</name>
    <dbReference type="NCBI Taxonomy" id="34254"/>
    <lineage>
        <taxon>Eukaryota</taxon>
        <taxon>Viridiplantae</taxon>
        <taxon>Streptophyta</taxon>
        <taxon>Embryophyta</taxon>
        <taxon>Tracheophyta</taxon>
        <taxon>Spermatophyta</taxon>
        <taxon>Magnoliopsida</taxon>
        <taxon>eudicotyledons</taxon>
        <taxon>Gunneridae</taxon>
        <taxon>Pentapetalae</taxon>
        <taxon>asterids</taxon>
        <taxon>lamiids</taxon>
        <taxon>Boraginales</taxon>
        <taxon>Boraginaceae</taxon>
        <taxon>Boraginoideae</taxon>
        <taxon>Lithospermeae</taxon>
        <taxon>Lithospermum</taxon>
    </lineage>
</organism>
<accession>A0AAV3PVW4</accession>
<gene>
    <name evidence="1" type="ORF">LIER_38156</name>
</gene>
<sequence>MNMPYRCGDKEIETCIGIANSDASPDGRYQEEAVALSGLVSGGLKPRYKPRSGSGWEIWEKHILTRWTDKMIICLKSSETLKSHMIRRELNVAKNNLPIMVNECEAPASHPWLHYTLCFFMQDF</sequence>
<dbReference type="AlphaFoldDB" id="A0AAV3PVW4"/>
<dbReference type="Proteomes" id="UP001454036">
    <property type="component" value="Unassembled WGS sequence"/>
</dbReference>
<evidence type="ECO:0000313" key="2">
    <source>
        <dbReference type="Proteomes" id="UP001454036"/>
    </source>
</evidence>
<comment type="caution">
    <text evidence="1">The sequence shown here is derived from an EMBL/GenBank/DDBJ whole genome shotgun (WGS) entry which is preliminary data.</text>
</comment>
<reference evidence="1 2" key="1">
    <citation type="submission" date="2024-01" db="EMBL/GenBank/DDBJ databases">
        <title>The complete chloroplast genome sequence of Lithospermum erythrorhizon: insights into the phylogenetic relationship among Boraginaceae species and the maternal lineages of purple gromwells.</title>
        <authorList>
            <person name="Okada T."/>
            <person name="Watanabe K."/>
        </authorList>
    </citation>
    <scope>NUCLEOTIDE SEQUENCE [LARGE SCALE GENOMIC DNA]</scope>
</reference>